<evidence type="ECO:0000313" key="2">
    <source>
        <dbReference type="EMBL" id="KAK8390048.1"/>
    </source>
</evidence>
<feature type="region of interest" description="Disordered" evidence="1">
    <location>
        <begin position="177"/>
        <end position="213"/>
    </location>
</feature>
<feature type="compositionally biased region" description="Polar residues" evidence="1">
    <location>
        <begin position="117"/>
        <end position="130"/>
    </location>
</feature>
<evidence type="ECO:0000313" key="3">
    <source>
        <dbReference type="Proteomes" id="UP001487740"/>
    </source>
</evidence>
<protein>
    <submittedName>
        <fullName evidence="2">Uncharacterized protein</fullName>
    </submittedName>
</protein>
<accession>A0AAW0TSM8</accession>
<keyword evidence="3" id="KW-1185">Reference proteome</keyword>
<feature type="region of interest" description="Disordered" evidence="1">
    <location>
        <begin position="111"/>
        <end position="131"/>
    </location>
</feature>
<comment type="caution">
    <text evidence="2">The sequence shown here is derived from an EMBL/GenBank/DDBJ whole genome shotgun (WGS) entry which is preliminary data.</text>
</comment>
<feature type="region of interest" description="Disordered" evidence="1">
    <location>
        <begin position="1"/>
        <end position="26"/>
    </location>
</feature>
<name>A0AAW0TSM8_SCYPA</name>
<organism evidence="2 3">
    <name type="scientific">Scylla paramamosain</name>
    <name type="common">Mud crab</name>
    <dbReference type="NCBI Taxonomy" id="85552"/>
    <lineage>
        <taxon>Eukaryota</taxon>
        <taxon>Metazoa</taxon>
        <taxon>Ecdysozoa</taxon>
        <taxon>Arthropoda</taxon>
        <taxon>Crustacea</taxon>
        <taxon>Multicrustacea</taxon>
        <taxon>Malacostraca</taxon>
        <taxon>Eumalacostraca</taxon>
        <taxon>Eucarida</taxon>
        <taxon>Decapoda</taxon>
        <taxon>Pleocyemata</taxon>
        <taxon>Brachyura</taxon>
        <taxon>Eubrachyura</taxon>
        <taxon>Portunoidea</taxon>
        <taxon>Portunidae</taxon>
        <taxon>Portuninae</taxon>
        <taxon>Scylla</taxon>
    </lineage>
</organism>
<proteinExistence type="predicted"/>
<feature type="compositionally biased region" description="Gly residues" evidence="1">
    <location>
        <begin position="203"/>
        <end position="213"/>
    </location>
</feature>
<evidence type="ECO:0000256" key="1">
    <source>
        <dbReference type="SAM" id="MobiDB-lite"/>
    </source>
</evidence>
<dbReference type="AlphaFoldDB" id="A0AAW0TSM8"/>
<reference evidence="2 3" key="1">
    <citation type="submission" date="2023-03" db="EMBL/GenBank/DDBJ databases">
        <title>High-quality genome of Scylla paramamosain provides insights in environmental adaptation.</title>
        <authorList>
            <person name="Zhang L."/>
        </authorList>
    </citation>
    <scope>NUCLEOTIDE SEQUENCE [LARGE SCALE GENOMIC DNA]</scope>
    <source>
        <strain evidence="2">LZ_2023a</strain>
        <tissue evidence="2">Muscle</tissue>
    </source>
</reference>
<feature type="compositionally biased region" description="Low complexity" evidence="1">
    <location>
        <begin position="10"/>
        <end position="21"/>
    </location>
</feature>
<gene>
    <name evidence="2" type="ORF">O3P69_012929</name>
</gene>
<sequence>MTGERGVAVPSRSSSSSSSPRFATHSLPLSTTQDHIALPYDGCLDTRASTILQSCGLTGAPAHDIHTLLMTSTLLPSLSRGPTSPCRLSQAPGVPWGRLGLTGVAGGRQERGYIQKGNPQPGHSTAQHSHVPQACHDLTEPQIRGRGQGEVREGLGGWGYLSHILISDTHIHTIRFPGPHTPHRHPGPAPPVTHPNADRGEGWGEAGRGGGKA</sequence>
<dbReference type="Proteomes" id="UP001487740">
    <property type="component" value="Unassembled WGS sequence"/>
</dbReference>
<dbReference type="EMBL" id="JARAKH010000026">
    <property type="protein sequence ID" value="KAK8390048.1"/>
    <property type="molecule type" value="Genomic_DNA"/>
</dbReference>